<dbReference type="InterPro" id="IPR008040">
    <property type="entry name" value="Hydant_A_N"/>
</dbReference>
<evidence type="ECO:0000313" key="7">
    <source>
        <dbReference type="Proteomes" id="UP000303847"/>
    </source>
</evidence>
<dbReference type="InterPro" id="IPR002821">
    <property type="entry name" value="Hydantoinase_A"/>
</dbReference>
<dbReference type="PANTHER" id="PTHR11365">
    <property type="entry name" value="5-OXOPROLINASE RELATED"/>
    <property type="match status" value="1"/>
</dbReference>
<evidence type="ECO:0000313" key="4">
    <source>
        <dbReference type="EMBL" id="PWC18741.1"/>
    </source>
</evidence>
<dbReference type="EMBL" id="CP034036">
    <property type="protein sequence ID" value="QCR04865.1"/>
    <property type="molecule type" value="Genomic_DNA"/>
</dbReference>
<evidence type="ECO:0000259" key="2">
    <source>
        <dbReference type="Pfam" id="PF05378"/>
    </source>
</evidence>
<dbReference type="GO" id="GO:0017168">
    <property type="term" value="F:5-oxoprolinase (ATP-hydrolyzing) activity"/>
    <property type="evidence" value="ECO:0007669"/>
    <property type="project" value="TreeGrafter"/>
</dbReference>
<organism evidence="4 6">
    <name type="scientific">Brenneria nigrifluens DSM 30175 = ATCC 13028</name>
    <dbReference type="NCBI Taxonomy" id="1121120"/>
    <lineage>
        <taxon>Bacteria</taxon>
        <taxon>Pseudomonadati</taxon>
        <taxon>Pseudomonadota</taxon>
        <taxon>Gammaproteobacteria</taxon>
        <taxon>Enterobacterales</taxon>
        <taxon>Pectobacteriaceae</taxon>
        <taxon>Brenneria</taxon>
    </lineage>
</organism>
<name>A0A2U1UAQ1_9GAMM</name>
<feature type="domain" description="Hydantoinase/oxoprolinase N-terminal" evidence="2">
    <location>
        <begin position="24"/>
        <end position="202"/>
    </location>
</feature>
<reference evidence="5 7" key="2">
    <citation type="submission" date="2018-11" db="EMBL/GenBank/DDBJ databases">
        <title>Genome sequences of Brenneria nigrifluens and Brenneria rubrifaciens.</title>
        <authorList>
            <person name="Poret-Peterson A.T."/>
            <person name="McClean A.E."/>
            <person name="Kluepfel D.A."/>
        </authorList>
    </citation>
    <scope>NUCLEOTIDE SEQUENCE [LARGE SCALE GENOMIC DNA]</scope>
    <source>
        <strain evidence="5 7">ATCC 13028</strain>
    </source>
</reference>
<dbReference type="GO" id="GO:0006749">
    <property type="term" value="P:glutathione metabolic process"/>
    <property type="evidence" value="ECO:0007669"/>
    <property type="project" value="TreeGrafter"/>
</dbReference>
<evidence type="ECO:0000313" key="6">
    <source>
        <dbReference type="Proteomes" id="UP000295985"/>
    </source>
</evidence>
<dbReference type="Proteomes" id="UP000303847">
    <property type="component" value="Chromosome"/>
</dbReference>
<keyword evidence="7" id="KW-1185">Reference proteome</keyword>
<sequence>MPLPVFQTRRKGTVSLNQPLQGVRIGIDVGGTFTDFVLFNPAGDRFFYHKQPSVPQDPALAVSQGLRQLLSQSRLRARDVALLLHGTTLGLNAIIQRQGAPIALVVSRGFRDVLEIGRARMPSSFDFHAGREPPFVARDRVLEISARFNPAGEVTDWPGEPELAALAGEIRGLNVSAVALMLINGYANPQQEQRLADILRRKLHDADINVLSAAALWPEIREYERTLVAGLNAYIQPLMSRYFTRLASLIEELGIAAPLLVSASNGGVLPLDSALSRPVDTLLSGPASGVTAALQLAADCDAGDIISFDMGGTSSDIAIAQGGEAEMVTRTEIGGLPLVLPVVGVSAIGAGGGSIVSVDDYGVLKVGPLSAGADPGPAAYGRGGTQATLTDGYLACGIVDAASFLGGAMPLSTEKARAALATVAARLEFSGEDAVARAASGALAVATAQMAAEMLKALAQRGLEPAALTLVPFGGAGPTHANFLAQEAGIRRILIPARPGTFCAQGAATASLRRDFVRSLRVKVSANSLPQINATLRQLVTQAEQWFNASARHLTHTVRVNIAADMRYAGQAYELKIALADTQGAALASLTVEELTVEQLHQAFHRRHQRSYGFRDDGAEIDLTTLRLSLIGQLPALSATAADAGDAPAVYHRRPVFLQQRWLNARVYQRAALRPGDRFSGPAIVEQEDTTVLVLPHWEATTDRLGNLHLSRLAEQEEPAV</sequence>
<dbReference type="SUPFAM" id="SSF53067">
    <property type="entry name" value="Actin-like ATPase domain"/>
    <property type="match status" value="1"/>
</dbReference>
<dbReference type="InterPro" id="IPR043129">
    <property type="entry name" value="ATPase_NBD"/>
</dbReference>
<dbReference type="Pfam" id="PF01968">
    <property type="entry name" value="Hydantoinase_A"/>
    <property type="match status" value="1"/>
</dbReference>
<dbReference type="Proteomes" id="UP000295985">
    <property type="component" value="Unassembled WGS sequence"/>
</dbReference>
<reference evidence="4 6" key="1">
    <citation type="submission" date="2018-04" db="EMBL/GenBank/DDBJ databases">
        <title>Brenneria corticis sp.nov.</title>
        <authorList>
            <person name="Li Y."/>
        </authorList>
    </citation>
    <scope>NUCLEOTIDE SEQUENCE [LARGE SCALE GENOMIC DNA]</scope>
    <source>
        <strain evidence="4 6">LMG 2694</strain>
    </source>
</reference>
<dbReference type="GO" id="GO:0005829">
    <property type="term" value="C:cytosol"/>
    <property type="evidence" value="ECO:0007669"/>
    <property type="project" value="TreeGrafter"/>
</dbReference>
<accession>A0A2U1UAQ1</accession>
<evidence type="ECO:0000313" key="5">
    <source>
        <dbReference type="EMBL" id="QCR04865.1"/>
    </source>
</evidence>
<evidence type="ECO:0000259" key="3">
    <source>
        <dbReference type="Pfam" id="PF19278"/>
    </source>
</evidence>
<feature type="domain" description="Acetophenone carboxylase-like C-terminal" evidence="3">
    <location>
        <begin position="530"/>
        <end position="711"/>
    </location>
</feature>
<dbReference type="PANTHER" id="PTHR11365:SF23">
    <property type="entry name" value="HYPOTHETICAL 5-OXOPROLINASE (EUROFUNG)-RELATED"/>
    <property type="match status" value="1"/>
</dbReference>
<dbReference type="InterPro" id="IPR045079">
    <property type="entry name" value="Oxoprolinase-like"/>
</dbReference>
<evidence type="ECO:0000259" key="1">
    <source>
        <dbReference type="Pfam" id="PF01968"/>
    </source>
</evidence>
<dbReference type="EMBL" id="QDKK01000060">
    <property type="protein sequence ID" value="PWC18741.1"/>
    <property type="molecule type" value="Genomic_DNA"/>
</dbReference>
<dbReference type="OrthoDB" id="9768323at2"/>
<dbReference type="AlphaFoldDB" id="A0A2U1UAQ1"/>
<dbReference type="InterPro" id="IPR049517">
    <property type="entry name" value="ACX-like_C"/>
</dbReference>
<gene>
    <name evidence="4" type="ORF">DDT54_22735</name>
    <name evidence="5" type="ORF">EH206_12150</name>
</gene>
<dbReference type="Pfam" id="PF05378">
    <property type="entry name" value="Hydant_A_N"/>
    <property type="match status" value="1"/>
</dbReference>
<feature type="domain" description="Hydantoinase A/oxoprolinase" evidence="1">
    <location>
        <begin position="225"/>
        <end position="515"/>
    </location>
</feature>
<protein>
    <submittedName>
        <fullName evidence="4 5">Hydantoinase</fullName>
    </submittedName>
</protein>
<proteinExistence type="predicted"/>
<dbReference type="Pfam" id="PF19278">
    <property type="entry name" value="Hydant_A_C"/>
    <property type="match status" value="1"/>
</dbReference>